<dbReference type="RefSeq" id="WP_075071915.1">
    <property type="nucleotide sequence ID" value="NZ_DF967972.1"/>
</dbReference>
<feature type="transmembrane region" description="Helical" evidence="1">
    <location>
        <begin position="97"/>
        <end position="120"/>
    </location>
</feature>
<protein>
    <submittedName>
        <fullName evidence="2">Uncharacterized protein</fullName>
    </submittedName>
</protein>
<gene>
    <name evidence="2" type="ORF">LARV_00232</name>
</gene>
<feature type="transmembrane region" description="Helical" evidence="1">
    <location>
        <begin position="62"/>
        <end position="85"/>
    </location>
</feature>
<dbReference type="STRING" id="360412.LARV_00232"/>
<evidence type="ECO:0000256" key="1">
    <source>
        <dbReference type="SAM" id="Phobius"/>
    </source>
</evidence>
<evidence type="ECO:0000313" key="3">
    <source>
        <dbReference type="Proteomes" id="UP000055060"/>
    </source>
</evidence>
<accession>A0A0S7BFF3</accession>
<dbReference type="AlphaFoldDB" id="A0A0S7BFF3"/>
<evidence type="ECO:0000313" key="2">
    <source>
        <dbReference type="EMBL" id="GAP12497.1"/>
    </source>
</evidence>
<organism evidence="2">
    <name type="scientific">Longilinea arvoryzae</name>
    <dbReference type="NCBI Taxonomy" id="360412"/>
    <lineage>
        <taxon>Bacteria</taxon>
        <taxon>Bacillati</taxon>
        <taxon>Chloroflexota</taxon>
        <taxon>Anaerolineae</taxon>
        <taxon>Anaerolineales</taxon>
        <taxon>Anaerolineaceae</taxon>
        <taxon>Longilinea</taxon>
    </lineage>
</organism>
<keyword evidence="1" id="KW-0812">Transmembrane</keyword>
<feature type="transmembrane region" description="Helical" evidence="1">
    <location>
        <begin position="158"/>
        <end position="177"/>
    </location>
</feature>
<keyword evidence="1" id="KW-0472">Membrane</keyword>
<name>A0A0S7BFF3_9CHLR</name>
<dbReference type="EMBL" id="DF967972">
    <property type="protein sequence ID" value="GAP12497.1"/>
    <property type="molecule type" value="Genomic_DNA"/>
</dbReference>
<reference evidence="2" key="1">
    <citation type="submission" date="2015-07" db="EMBL/GenBank/DDBJ databases">
        <title>Draft Genome Sequences of Anaerolinea thermolimosa IMO-1, Bellilinea caldifistulae GOMI-1, Leptolinea tardivitalis YMTK-2, Levilinea saccharolytica KIBI-1,Longilinea arvoryzae KOME-1, Previously Described as Members of the Anaerolineaceae (Chloroflexi).</title>
        <authorList>
            <person name="Sekiguchi Y."/>
            <person name="Ohashi A."/>
            <person name="Matsuura N."/>
            <person name="Tourlousse M.D."/>
        </authorList>
    </citation>
    <scope>NUCLEOTIDE SEQUENCE [LARGE SCALE GENOMIC DNA]</scope>
    <source>
        <strain evidence="2">KOME-1</strain>
    </source>
</reference>
<proteinExistence type="predicted"/>
<feature type="transmembrane region" description="Helical" evidence="1">
    <location>
        <begin position="132"/>
        <end position="151"/>
    </location>
</feature>
<sequence>MIFAEVPTELTLLAIIAIALLLVWFWKRPGSGFLALCGFSILLMVVSIAIEDAHPDLRPFPGWQGFLILCGTFFLAPSLAIACAARLFSLPAGPRRTAINVFIAILLLALVGVKMFFASLWDVALDGLSGPFLKILVGVAAVLSALAMLIGAPGWRKALALIILATLPLMNVSIELASHAPNGGWGRMPGILTERSAAVIDKAILRYHDRTGGYPAELSDLRPRELLIMPHQYILQSWEWCYTGDQQGYRFGYIYRDFFGRPQSPKIVAEVGSPPEQDWYCPIDAGSIAPAARN</sequence>
<feature type="transmembrane region" description="Helical" evidence="1">
    <location>
        <begin position="33"/>
        <end position="50"/>
    </location>
</feature>
<dbReference type="Proteomes" id="UP000055060">
    <property type="component" value="Unassembled WGS sequence"/>
</dbReference>
<feature type="transmembrane region" description="Helical" evidence="1">
    <location>
        <begin position="6"/>
        <end position="26"/>
    </location>
</feature>
<keyword evidence="3" id="KW-1185">Reference proteome</keyword>
<keyword evidence="1" id="KW-1133">Transmembrane helix</keyword>